<dbReference type="RefSeq" id="XP_018986456.1">
    <property type="nucleotide sequence ID" value="XM_019130372.1"/>
</dbReference>
<accession>A0A1E3QTW6</accession>
<dbReference type="GeneID" id="30148225"/>
<dbReference type="InterPro" id="IPR014908">
    <property type="entry name" value="Nucleoporin_Nup133/Nup155_N"/>
</dbReference>
<evidence type="ECO:0000256" key="6">
    <source>
        <dbReference type="ARBA" id="ARBA00023010"/>
    </source>
</evidence>
<evidence type="ECO:0000256" key="7">
    <source>
        <dbReference type="ARBA" id="ARBA00023242"/>
    </source>
</evidence>
<dbReference type="GO" id="GO:0017056">
    <property type="term" value="F:structural constituent of nuclear pore"/>
    <property type="evidence" value="ECO:0007669"/>
    <property type="project" value="InterPro"/>
</dbReference>
<dbReference type="OrthoDB" id="103454at2759"/>
<evidence type="ECO:0000256" key="8">
    <source>
        <dbReference type="SAM" id="MobiDB-lite"/>
    </source>
</evidence>
<comment type="similarity">
    <text evidence="2">Belongs to the nucleoporin Nup133 family.</text>
</comment>
<dbReference type="EMBL" id="KV454428">
    <property type="protein sequence ID" value="ODQ81128.1"/>
    <property type="molecule type" value="Genomic_DNA"/>
</dbReference>
<keyword evidence="12" id="KW-1185">Reference proteome</keyword>
<dbReference type="GO" id="GO:0000972">
    <property type="term" value="P:transcription-dependent tethering of RNA polymerase II gene DNA at nuclear periphery"/>
    <property type="evidence" value="ECO:0007669"/>
    <property type="project" value="TreeGrafter"/>
</dbReference>
<evidence type="ECO:0008006" key="13">
    <source>
        <dbReference type="Google" id="ProtNLM"/>
    </source>
</evidence>
<evidence type="ECO:0000256" key="2">
    <source>
        <dbReference type="ARBA" id="ARBA00005569"/>
    </source>
</evidence>
<dbReference type="Pfam" id="PF03177">
    <property type="entry name" value="Nucleoporin_C"/>
    <property type="match status" value="1"/>
</dbReference>
<organism evidence="11 12">
    <name type="scientific">Babjeviella inositovora NRRL Y-12698</name>
    <dbReference type="NCBI Taxonomy" id="984486"/>
    <lineage>
        <taxon>Eukaryota</taxon>
        <taxon>Fungi</taxon>
        <taxon>Dikarya</taxon>
        <taxon>Ascomycota</taxon>
        <taxon>Saccharomycotina</taxon>
        <taxon>Pichiomycetes</taxon>
        <taxon>Serinales incertae sedis</taxon>
        <taxon>Babjeviella</taxon>
    </lineage>
</organism>
<dbReference type="Gene3D" id="2.130.10.10">
    <property type="entry name" value="YVTN repeat-like/Quinoprotein amine dehydrogenase"/>
    <property type="match status" value="1"/>
</dbReference>
<dbReference type="SUPFAM" id="SSF117289">
    <property type="entry name" value="Nucleoporin domain"/>
    <property type="match status" value="1"/>
</dbReference>
<dbReference type="InterPro" id="IPR007187">
    <property type="entry name" value="Nucleoporin_Nup133/Nup155_C"/>
</dbReference>
<keyword evidence="3" id="KW-0813">Transport</keyword>
<feature type="domain" description="Nucleoporin Nup133/Nup155-like N-terminal" evidence="10">
    <location>
        <begin position="43"/>
        <end position="437"/>
    </location>
</feature>
<keyword evidence="6" id="KW-0811">Translocation</keyword>
<name>A0A1E3QTW6_9ASCO</name>
<keyword evidence="4" id="KW-0509">mRNA transport</keyword>
<reference evidence="12" key="1">
    <citation type="submission" date="2016-05" db="EMBL/GenBank/DDBJ databases">
        <title>Comparative genomics of biotechnologically important yeasts.</title>
        <authorList>
            <consortium name="DOE Joint Genome Institute"/>
            <person name="Riley R."/>
            <person name="Haridas S."/>
            <person name="Wolfe K.H."/>
            <person name="Lopes M.R."/>
            <person name="Hittinger C.T."/>
            <person name="Goker M."/>
            <person name="Salamov A."/>
            <person name="Wisecaver J."/>
            <person name="Long T.M."/>
            <person name="Aerts A.L."/>
            <person name="Barry K."/>
            <person name="Choi C."/>
            <person name="Clum A."/>
            <person name="Coughlan A.Y."/>
            <person name="Deshpande S."/>
            <person name="Douglass A.P."/>
            <person name="Hanson S.J."/>
            <person name="Klenk H.-P."/>
            <person name="Labutti K."/>
            <person name="Lapidus A."/>
            <person name="Lindquist E."/>
            <person name="Lipzen A."/>
            <person name="Meier-Kolthoff J.P."/>
            <person name="Ohm R.A."/>
            <person name="Otillar R.P."/>
            <person name="Pangilinan J."/>
            <person name="Peng Y."/>
            <person name="Rokas A."/>
            <person name="Rosa C.A."/>
            <person name="Scheuner C."/>
            <person name="Sibirny A.A."/>
            <person name="Slot J.C."/>
            <person name="Stielow J.B."/>
            <person name="Sun H."/>
            <person name="Kurtzman C.P."/>
            <person name="Blackwell M."/>
            <person name="Grigoriev I.V."/>
            <person name="Jeffries T.W."/>
        </authorList>
    </citation>
    <scope>NUCLEOTIDE SEQUENCE [LARGE SCALE GENOMIC DNA]</scope>
    <source>
        <strain evidence="12">NRRL Y-12698</strain>
    </source>
</reference>
<feature type="domain" description="Nucleoporin Nup133/Nup155-like C-terminal" evidence="9">
    <location>
        <begin position="788"/>
        <end position="1065"/>
    </location>
</feature>
<sequence>MSFIFSARKAHGPSVEADTSANHTVESVSQTQDLSSSGVTELTKNDKYCVSRLPAVPPALKQQDFSHGYTDQTTSHAVIVSETSVYVWDYTSVDGVPLTISFPVTPNPNNTLPLAILVAPSAGSSDPGLVIIDSYSGRVKYYEAITAAPALGIINSKSIEYHLGLQNEYIHLAENIEPAGIMVATNAGRVMLVSLRDSQGRPNLTKVEVMRARGSLFGWIARKTEPQIVAMRAGKILAQGTREVVIQDSIGDFHRFACSRSGAHKLAATTLAPQCLKAIDGYLPGAEVKLQILDIQSLPIADDLYLVLASTAKPYEIAQRTLIVFTMKIDATGALVYSSQRITSYACGEHESVKLFLPQPFTTAYIVTSSSVILTDVLTSVDPESVPSHKWEDLISFQRSVRLLGVGAEDVLVDSKSGKISRNSGLVLITSNAGIIRVERFHESSVAADLVSPVQLVKSHIEQAVYYGSVEANPIEFAYQCDTEIAGAVFEQAITLVTREIVQNSSKYIPPFSPSLKDHLARRREALSRLVLYVAHNFSSIPTDVKLVVVTSLEKVAVGAAFWSFIESRQETSAVLEAVIKDTLPASLNDVIRTFFMKGLENVNAVLSGFLKACLAKKVDTAALSLLVVDVLQAIYETEEQYRFGVLQLASTDVGSQNMWVFETRLVFQVDSIFEKMVETYRVTDIKDVNALMLIKHHLTVFTQALFYLFDNAVTFMQLKGCDAETMKEYVGYYEDRKPYWINALVEFDGKPEALRLCETYGDFKSLAKISDDDRQMVISKFGRDSSEFETISSRFDYFFEKFGYAFAKDLYTYYFVNDKLQTLLTAFPEYFEFLRRYLDEGNHGKLSWVRDVLDARYVEAAVAITKVVQVDDNSQKHRKLQLSVAKLALLAAEDASSDAEAMYENTSKELELISIQQSLYGQFSQLVNKSNTARDVEFVVANFTNRLQEAKHLHSVVILRKALGRLMANRSLEVDELIDCYTLLDAQKAGPSRDNLYWALKLVSMKHYTTMDEKRLDERLVWARLLAVDDWETLTVTANKSDEYVKQSLQGTVFYNTMTLLFKDGAARDGIDLDRLLNLLQVFGTPILRNQLLGRYSFLDSQDLTGLGDEIAQDEKKVQQCLLGDCVKSLVSAASQSV</sequence>
<proteinExistence type="inferred from homology"/>
<evidence type="ECO:0000259" key="9">
    <source>
        <dbReference type="Pfam" id="PF03177"/>
    </source>
</evidence>
<evidence type="ECO:0000256" key="3">
    <source>
        <dbReference type="ARBA" id="ARBA00022448"/>
    </source>
</evidence>
<evidence type="ECO:0000256" key="5">
    <source>
        <dbReference type="ARBA" id="ARBA00022927"/>
    </source>
</evidence>
<feature type="compositionally biased region" description="Polar residues" evidence="8">
    <location>
        <begin position="17"/>
        <end position="38"/>
    </location>
</feature>
<dbReference type="STRING" id="984486.A0A1E3QTW6"/>
<dbReference type="GO" id="GO:0006606">
    <property type="term" value="P:protein import into nucleus"/>
    <property type="evidence" value="ECO:0007669"/>
    <property type="project" value="TreeGrafter"/>
</dbReference>
<dbReference type="GO" id="GO:0016973">
    <property type="term" value="P:poly(A)+ mRNA export from nucleus"/>
    <property type="evidence" value="ECO:0007669"/>
    <property type="project" value="TreeGrafter"/>
</dbReference>
<evidence type="ECO:0000256" key="1">
    <source>
        <dbReference type="ARBA" id="ARBA00004259"/>
    </source>
</evidence>
<dbReference type="Gene3D" id="1.20.58.1380">
    <property type="match status" value="1"/>
</dbReference>
<dbReference type="Pfam" id="PF08801">
    <property type="entry name" value="Nucleoporin_N"/>
    <property type="match status" value="1"/>
</dbReference>
<dbReference type="GO" id="GO:0031080">
    <property type="term" value="C:nuclear pore outer ring"/>
    <property type="evidence" value="ECO:0007669"/>
    <property type="project" value="TreeGrafter"/>
</dbReference>
<dbReference type="Gene3D" id="1.25.40.700">
    <property type="match status" value="1"/>
</dbReference>
<gene>
    <name evidence="11" type="ORF">BABINDRAFT_165837</name>
</gene>
<protein>
    <recommendedName>
        <fullName evidence="13">Nucleoporin Nup133/Nup155-like C-terminal domain-containing protein</fullName>
    </recommendedName>
</protein>
<evidence type="ECO:0000313" key="11">
    <source>
        <dbReference type="EMBL" id="ODQ81128.1"/>
    </source>
</evidence>
<dbReference type="InterPro" id="IPR037624">
    <property type="entry name" value="Nup133-like"/>
</dbReference>
<feature type="region of interest" description="Disordered" evidence="8">
    <location>
        <begin position="14"/>
        <end position="38"/>
    </location>
</feature>
<evidence type="ECO:0000256" key="4">
    <source>
        <dbReference type="ARBA" id="ARBA00022816"/>
    </source>
</evidence>
<keyword evidence="5" id="KW-0653">Protein transport</keyword>
<evidence type="ECO:0000259" key="10">
    <source>
        <dbReference type="Pfam" id="PF08801"/>
    </source>
</evidence>
<dbReference type="Proteomes" id="UP000094336">
    <property type="component" value="Unassembled WGS sequence"/>
</dbReference>
<dbReference type="InterPro" id="IPR015943">
    <property type="entry name" value="WD40/YVTN_repeat-like_dom_sf"/>
</dbReference>
<dbReference type="PANTHER" id="PTHR13405:SF11">
    <property type="entry name" value="NUCLEAR PORE COMPLEX PROTEIN NUP133"/>
    <property type="match status" value="1"/>
</dbReference>
<keyword evidence="7" id="KW-0539">Nucleus</keyword>
<dbReference type="PANTHER" id="PTHR13405">
    <property type="entry name" value="NUCLEAR PORE COMPLEX PROTEIN NUP133"/>
    <property type="match status" value="1"/>
</dbReference>
<dbReference type="AlphaFoldDB" id="A0A1E3QTW6"/>
<comment type="subcellular location">
    <subcellularLocation>
        <location evidence="1">Nucleus envelope</location>
    </subcellularLocation>
</comment>
<evidence type="ECO:0000313" key="12">
    <source>
        <dbReference type="Proteomes" id="UP000094336"/>
    </source>
</evidence>